<dbReference type="Pfam" id="PF00531">
    <property type="entry name" value="Death"/>
    <property type="match status" value="1"/>
</dbReference>
<dbReference type="PROSITE" id="PS50802">
    <property type="entry name" value="OTU"/>
    <property type="match status" value="1"/>
</dbReference>
<evidence type="ECO:0000259" key="4">
    <source>
        <dbReference type="PROSITE" id="PS50017"/>
    </source>
</evidence>
<dbReference type="Gene3D" id="3.40.50.2000">
    <property type="entry name" value="Glycogen Phosphorylase B"/>
    <property type="match status" value="1"/>
</dbReference>
<dbReference type="PANTHER" id="PTHR10454">
    <property type="entry name" value="CASPASE"/>
    <property type="match status" value="1"/>
</dbReference>
<dbReference type="SMART" id="SM00005">
    <property type="entry name" value="DEATH"/>
    <property type="match status" value="1"/>
</dbReference>
<dbReference type="GO" id="GO:0007165">
    <property type="term" value="P:signal transduction"/>
    <property type="evidence" value="ECO:0007669"/>
    <property type="project" value="InterPro"/>
</dbReference>
<dbReference type="CDD" id="cd01670">
    <property type="entry name" value="Death"/>
    <property type="match status" value="1"/>
</dbReference>
<evidence type="ECO:0000259" key="5">
    <source>
        <dbReference type="PROSITE" id="PS50168"/>
    </source>
</evidence>
<feature type="coiled-coil region" evidence="2">
    <location>
        <begin position="1067"/>
        <end position="1109"/>
    </location>
</feature>
<dbReference type="FunFam" id="1.10.533.10:FF:000115">
    <property type="entry name" value="Uncharacterized protein"/>
    <property type="match status" value="1"/>
</dbReference>
<keyword evidence="1" id="KW-0645">Protease</keyword>
<keyword evidence="1" id="KW-0788">Thiol protease</keyword>
<dbReference type="InterPro" id="IPR002398">
    <property type="entry name" value="Pept_C14"/>
</dbReference>
<feature type="region of interest" description="Disordered" evidence="3">
    <location>
        <begin position="888"/>
        <end position="929"/>
    </location>
</feature>
<accession>C3Y4H5</accession>
<dbReference type="InterPro" id="IPR003323">
    <property type="entry name" value="OTU_dom"/>
</dbReference>
<dbReference type="InParanoid" id="C3Y4H5"/>
<feature type="region of interest" description="Disordered" evidence="3">
    <location>
        <begin position="1150"/>
        <end position="1184"/>
    </location>
</feature>
<dbReference type="SUPFAM" id="SSF47986">
    <property type="entry name" value="DEATH domain"/>
    <property type="match status" value="3"/>
</dbReference>
<dbReference type="InterPro" id="IPR020904">
    <property type="entry name" value="Sc_DH/Rdtase_CS"/>
</dbReference>
<evidence type="ECO:0000256" key="3">
    <source>
        <dbReference type="SAM" id="MobiDB-lite"/>
    </source>
</evidence>
<feature type="domain" description="Death" evidence="4">
    <location>
        <begin position="995"/>
        <end position="1071"/>
    </location>
</feature>
<dbReference type="SUPFAM" id="SSF53756">
    <property type="entry name" value="UDP-Glycosyltransferase/glycogen phosphorylase"/>
    <property type="match status" value="1"/>
</dbReference>
<feature type="compositionally biased region" description="Polar residues" evidence="3">
    <location>
        <begin position="900"/>
        <end position="918"/>
    </location>
</feature>
<dbReference type="FunFam" id="3.40.50.2000:FF:000190">
    <property type="entry name" value="Uncharacterized protein"/>
    <property type="match status" value="1"/>
</dbReference>
<keyword evidence="2" id="KW-0175">Coiled coil</keyword>
<evidence type="ECO:0000259" key="6">
    <source>
        <dbReference type="PROSITE" id="PS50802"/>
    </source>
</evidence>
<dbReference type="FunFam" id="3.90.70.80:FF:000033">
    <property type="entry name" value="Predicted protein"/>
    <property type="match status" value="1"/>
</dbReference>
<dbReference type="GO" id="GO:0004197">
    <property type="term" value="F:cysteine-type endopeptidase activity"/>
    <property type="evidence" value="ECO:0007669"/>
    <property type="project" value="InterPro"/>
</dbReference>
<dbReference type="InterPro" id="IPR038765">
    <property type="entry name" value="Papain-like_cys_pep_sf"/>
</dbReference>
<dbReference type="Pfam" id="PF02338">
    <property type="entry name" value="OTU"/>
    <property type="match status" value="1"/>
</dbReference>
<evidence type="ECO:0000256" key="1">
    <source>
        <dbReference type="ARBA" id="ARBA00022807"/>
    </source>
</evidence>
<reference evidence="7" key="1">
    <citation type="journal article" date="2008" name="Nature">
        <title>The amphioxus genome and the evolution of the chordate karyotype.</title>
        <authorList>
            <consortium name="US DOE Joint Genome Institute (JGI-PGF)"/>
            <person name="Putnam N.H."/>
            <person name="Butts T."/>
            <person name="Ferrier D.E.K."/>
            <person name="Furlong R.F."/>
            <person name="Hellsten U."/>
            <person name="Kawashima T."/>
            <person name="Robinson-Rechavi M."/>
            <person name="Shoguchi E."/>
            <person name="Terry A."/>
            <person name="Yu J.-K."/>
            <person name="Benito-Gutierrez E.L."/>
            <person name="Dubchak I."/>
            <person name="Garcia-Fernandez J."/>
            <person name="Gibson-Brown J.J."/>
            <person name="Grigoriev I.V."/>
            <person name="Horton A.C."/>
            <person name="de Jong P.J."/>
            <person name="Jurka J."/>
            <person name="Kapitonov V.V."/>
            <person name="Kohara Y."/>
            <person name="Kuroki Y."/>
            <person name="Lindquist E."/>
            <person name="Lucas S."/>
            <person name="Osoegawa K."/>
            <person name="Pennacchio L.A."/>
            <person name="Salamov A.A."/>
            <person name="Satou Y."/>
            <person name="Sauka-Spengler T."/>
            <person name="Schmutz J."/>
            <person name="Shin-I T."/>
            <person name="Toyoda A."/>
            <person name="Bronner-Fraser M."/>
            <person name="Fujiyama A."/>
            <person name="Holland L.Z."/>
            <person name="Holland P.W.H."/>
            <person name="Satoh N."/>
            <person name="Rokhsar D.S."/>
        </authorList>
    </citation>
    <scope>NUCLEOTIDE SEQUENCE [LARGE SCALE GENOMIC DNA]</scope>
    <source>
        <strain evidence="7">S238N-H82</strain>
        <tissue evidence="7">Testes</tissue>
    </source>
</reference>
<dbReference type="CDD" id="cd03801">
    <property type="entry name" value="GT4_PimA-like"/>
    <property type="match status" value="1"/>
</dbReference>
<proteinExistence type="predicted"/>
<dbReference type="EMBL" id="GG666485">
    <property type="protein sequence ID" value="EEN64849.1"/>
    <property type="molecule type" value="Genomic_DNA"/>
</dbReference>
<dbReference type="Pfam" id="PF20706">
    <property type="entry name" value="GT4-conflict"/>
    <property type="match status" value="1"/>
</dbReference>
<feature type="compositionally biased region" description="Basic and acidic residues" evidence="3">
    <location>
        <begin position="1155"/>
        <end position="1184"/>
    </location>
</feature>
<dbReference type="InterPro" id="IPR001875">
    <property type="entry name" value="DED_dom"/>
</dbReference>
<dbReference type="Gene3D" id="1.10.533.10">
    <property type="entry name" value="Death Domain, Fas"/>
    <property type="match status" value="3"/>
</dbReference>
<dbReference type="PROSITE" id="PS00061">
    <property type="entry name" value="ADH_SHORT"/>
    <property type="match status" value="1"/>
</dbReference>
<dbReference type="Gene3D" id="3.90.70.80">
    <property type="match status" value="1"/>
</dbReference>
<keyword evidence="1" id="KW-0378">Hydrolase</keyword>
<protein>
    <submittedName>
        <fullName evidence="7">Uncharacterized protein</fullName>
    </submittedName>
</protein>
<gene>
    <name evidence="7" type="ORF">BRAFLDRAFT_89707</name>
</gene>
<organism>
    <name type="scientific">Branchiostoma floridae</name>
    <name type="common">Florida lancelet</name>
    <name type="synonym">Amphioxus</name>
    <dbReference type="NCBI Taxonomy" id="7739"/>
    <lineage>
        <taxon>Eukaryota</taxon>
        <taxon>Metazoa</taxon>
        <taxon>Chordata</taxon>
        <taxon>Cephalochordata</taxon>
        <taxon>Leptocardii</taxon>
        <taxon>Amphioxiformes</taxon>
        <taxon>Branchiostomatidae</taxon>
        <taxon>Branchiostoma</taxon>
    </lineage>
</organism>
<dbReference type="PROSITE" id="PS50168">
    <property type="entry name" value="DED"/>
    <property type="match status" value="2"/>
</dbReference>
<dbReference type="GO" id="GO:0042981">
    <property type="term" value="P:regulation of apoptotic process"/>
    <property type="evidence" value="ECO:0007669"/>
    <property type="project" value="InterPro"/>
</dbReference>
<dbReference type="GO" id="GO:0006508">
    <property type="term" value="P:proteolysis"/>
    <property type="evidence" value="ECO:0007669"/>
    <property type="project" value="InterPro"/>
</dbReference>
<dbReference type="FunFam" id="1.10.533.10:FF:000095">
    <property type="entry name" value="Predicted protein"/>
    <property type="match status" value="1"/>
</dbReference>
<dbReference type="eggNOG" id="KOG2605">
    <property type="taxonomic scope" value="Eukaryota"/>
</dbReference>
<dbReference type="PANTHER" id="PTHR10454:SF248">
    <property type="entry name" value="CASPASE-8-LIKE"/>
    <property type="match status" value="1"/>
</dbReference>
<feature type="compositionally biased region" description="Low complexity" evidence="3">
    <location>
        <begin position="98"/>
        <end position="117"/>
    </location>
</feature>
<dbReference type="PROSITE" id="PS50017">
    <property type="entry name" value="DEATH_DOMAIN"/>
    <property type="match status" value="1"/>
</dbReference>
<dbReference type="CDD" id="cd22758">
    <property type="entry name" value="OTU_232R-like"/>
    <property type="match status" value="1"/>
</dbReference>
<dbReference type="InterPro" id="IPR000488">
    <property type="entry name" value="Death_dom"/>
</dbReference>
<feature type="region of interest" description="Disordered" evidence="3">
    <location>
        <begin position="466"/>
        <end position="486"/>
    </location>
</feature>
<feature type="domain" description="DED" evidence="5">
    <location>
        <begin position="205"/>
        <end position="284"/>
    </location>
</feature>
<dbReference type="SUPFAM" id="SSF54001">
    <property type="entry name" value="Cysteine proteinases"/>
    <property type="match status" value="1"/>
</dbReference>
<evidence type="ECO:0000256" key="2">
    <source>
        <dbReference type="SAM" id="Coils"/>
    </source>
</evidence>
<feature type="domain" description="DED" evidence="5">
    <location>
        <begin position="5"/>
        <end position="84"/>
    </location>
</feature>
<feature type="region of interest" description="Disordered" evidence="3">
    <location>
        <begin position="89"/>
        <end position="117"/>
    </location>
</feature>
<feature type="compositionally biased region" description="Polar residues" evidence="3">
    <location>
        <begin position="466"/>
        <end position="477"/>
    </location>
</feature>
<name>C3Y4H5_BRAFL</name>
<dbReference type="InterPro" id="IPR011029">
    <property type="entry name" value="DEATH-like_dom_sf"/>
</dbReference>
<feature type="domain" description="OTU" evidence="6">
    <location>
        <begin position="328"/>
        <end position="465"/>
    </location>
</feature>
<dbReference type="CDD" id="cd00045">
    <property type="entry name" value="DED"/>
    <property type="match status" value="2"/>
</dbReference>
<evidence type="ECO:0000313" key="7">
    <source>
        <dbReference type="EMBL" id="EEN64849.1"/>
    </source>
</evidence>
<sequence length="1285" mass="145119">MSEPSRHDLFLEISQNLEDDEVRDLRNYVGGRKLLPSGRIQHANPHQIFNKLQNDGKMKPGDLSLLAELMRKIGRTEYAEEAERIAAKERKGQEYADSPANSQSEAAAPAAYTSPTDAEIRQKVRSISYGDGGQVQIMGRWICYDTNKHFQLNLFQMMFYCEALDKASGTSENSGVTGNFHQYRHARVMTGVAPRRPLSSMADNPRQDLFLKISRNLLEEELTDLRNYVSGAEILPARFVQKADAHQIFTQLEKERKLEPGDLSLLAGLLTKIGRRDFAERAEKIAKDEAKEAFETLKHLLTEVRVEDDSRPDTYNRLARHVAESGLTFRDEVPKDGNCMFHAVADQLFRTEGRQISHGDLRKQVVDYLRGCPYNLNGDHLSDFVQDQNWEGYLSTMSRDGTWGDHIVLQAMADMFGHDVSIVSSVEAENYVTILTPSTGTVGTKEPPLLLGHYAENHYASLDVQSSGQVTTTSPQHGDTPDGNLKHGKHAVLLVNDEYGTAKGGVSTMNRQVARALRSRKVKVYNTVLYPDERVDDGVQLLFPEVQKGDQRKPILDWLTYDHRSRYPSLPEDIGYIIGHVDITSKAARALKEQRLQHAKFFLFGHVIPEDTEHYKSDERAMGIGDKRKAIQDDMEHADAIFSVGPVIYDYYQNEMRESKPHYMFLPKPSDIFFNTKRTYVETETKVVLSIGRVKGVEKLKGYDLVASAMPDVIQRFPRAKWRVKGIRKNDFQRSKEIIDANIRSGSFHFTPLEYGTQEDLCRDIQQAHVVLMVSRAEPFGLVGLEAIAAGVPVIISERSGLAEFIKKDLDPEFDRNIVEMEGNDEEDAKRLAKKIIKILEKGKKEHDAAQRLKDRLWESKYWEKSHEQFLKACGVDGCCNSTGDDAGYASRSGNRDRQQVATSTVSSENRSSNQSETPAPAVATSPTDAEIRQQVRSISYSDTGEVTIMDRRIRYNTSMRFEFNTLQLIFYCEAWDVGTGTSDNSDVRKYFFFVKEKVSSDWKDLAFHLGFVGADIANIDGRNRDDKSRCMDMLEEWYQRGGERATMEALMRALSEANLQTVADDLKDKYLECKCLRAEAERAAEEERRRAEAERAEEEERRRTAEAEVTLTQSLILAAVTVLAFSSEAKRLATKAGIYICNTIRSTSYGSSGQKEEARAAAERAAEAQRRAEAARAAEEERRRTAEAEAKRLATEAEIYNTIRSTSYGSSGQVTIAGRNISYNCNNGGFYRWKWVYNATAHDIASKVTGKSGNRKSQQGAVEHAIEDVFHQLKAKNILFSSRL</sequence>